<keyword evidence="4" id="KW-1185">Reference proteome</keyword>
<feature type="region of interest" description="Disordered" evidence="1">
    <location>
        <begin position="1"/>
        <end position="45"/>
    </location>
</feature>
<dbReference type="Proteomes" id="UP000184330">
    <property type="component" value="Unassembled WGS sequence"/>
</dbReference>
<dbReference type="InterPro" id="IPR052895">
    <property type="entry name" value="HetReg/Transcr_Mod"/>
</dbReference>
<accession>A0A1L7WDW4</accession>
<evidence type="ECO:0000313" key="4">
    <source>
        <dbReference type="Proteomes" id="UP000184330"/>
    </source>
</evidence>
<evidence type="ECO:0000259" key="2">
    <source>
        <dbReference type="Pfam" id="PF06985"/>
    </source>
</evidence>
<dbReference type="PANTHER" id="PTHR24148:SF64">
    <property type="entry name" value="HETEROKARYON INCOMPATIBILITY DOMAIN-CONTAINING PROTEIN"/>
    <property type="match status" value="1"/>
</dbReference>
<dbReference type="PANTHER" id="PTHR24148">
    <property type="entry name" value="ANKYRIN REPEAT DOMAIN-CONTAINING PROTEIN 39 HOMOLOG-RELATED"/>
    <property type="match status" value="1"/>
</dbReference>
<name>A0A1L7WDW4_9HELO</name>
<sequence length="767" mass="88239">MSPPSRQQRPGPGKSGKRTQSEGVSGKGKAQAHNRRKSNAGQTHPMQRFLVEDPYAACKSPAGFTTASDSNSNIHTSVYRHLKNVVGNQEFRLLIVGKGAGTDRIKCKLTYSNLQNPPVYTALSYTWLNSHYHSYAESQEPEGESSIWVNKHRFTVAPNLRAALWHLRSSTEPKTFWIDKICVDQTNINLKNADLDSRAQERSHQVQLMYEIYRRAANVIAWLGISYDRSSHVFNLIRTIAREPDYGQRRHMFLREFNSPESKFAEAYRKLFQRTYWYRTWIIQEVVAAADVSIQSGEDIVPWNALVDFQSWLINECWPPVQAGTAFMPQTGREAASFERMKTYLISADVDRFGHLSVLRYAALTMNFNNISLTLESLLLHHWGAVAMDPKDKIFAIIRLASNGHEYFRLTSGGDQNKMEVDYKMSVLELFTYIARRTIELTGKLSIILPRRGPGRPKHKLPSWCTDWSSSEPASKLGNWHDVHPFQVYEKSRSYYASGLDSRAQVRYGGTRRSLIAKGFVLDDVSTISQYDTQPEAPKSKQHSSSFWSFMDCFGFTRRRRRRPTHPPPEGELEHWYSVHRSTLRSTFIRGVRNGSIPEGRDSFRKFCREQHTNFFWILHRATNILSHEVPHRNRSADTREFLQRWNYCGDIPSRYSEYPGRTMTDDLRNVCGDMGEIAINENYTNFFVTRGGALGLGPTGMLENDRVVVLFGCDVPVVLRRREGRRECYTIVGQCYIAGAMHGEWAAKQRESWGDDLSRYPEFEIR</sequence>
<organism evidence="3 4">
    <name type="scientific">Phialocephala subalpina</name>
    <dbReference type="NCBI Taxonomy" id="576137"/>
    <lineage>
        <taxon>Eukaryota</taxon>
        <taxon>Fungi</taxon>
        <taxon>Dikarya</taxon>
        <taxon>Ascomycota</taxon>
        <taxon>Pezizomycotina</taxon>
        <taxon>Leotiomycetes</taxon>
        <taxon>Helotiales</taxon>
        <taxon>Mollisiaceae</taxon>
        <taxon>Phialocephala</taxon>
        <taxon>Phialocephala fortinii species complex</taxon>
    </lineage>
</organism>
<gene>
    <name evidence="3" type="ORF">PAC_00773</name>
</gene>
<proteinExistence type="predicted"/>
<evidence type="ECO:0000256" key="1">
    <source>
        <dbReference type="SAM" id="MobiDB-lite"/>
    </source>
</evidence>
<dbReference type="AlphaFoldDB" id="A0A1L7WDW4"/>
<evidence type="ECO:0000313" key="3">
    <source>
        <dbReference type="EMBL" id="CZR50899.1"/>
    </source>
</evidence>
<feature type="domain" description="Heterokaryon incompatibility" evidence="2">
    <location>
        <begin position="120"/>
        <end position="285"/>
    </location>
</feature>
<dbReference type="Pfam" id="PF26639">
    <property type="entry name" value="Het-6_barrel"/>
    <property type="match status" value="1"/>
</dbReference>
<dbReference type="Pfam" id="PF06985">
    <property type="entry name" value="HET"/>
    <property type="match status" value="1"/>
</dbReference>
<dbReference type="InterPro" id="IPR010730">
    <property type="entry name" value="HET"/>
</dbReference>
<dbReference type="EMBL" id="FJOG01000001">
    <property type="protein sequence ID" value="CZR50899.1"/>
    <property type="molecule type" value="Genomic_DNA"/>
</dbReference>
<dbReference type="OrthoDB" id="3547392at2759"/>
<protein>
    <recommendedName>
        <fullName evidence="2">Heterokaryon incompatibility domain-containing protein</fullName>
    </recommendedName>
</protein>
<reference evidence="3 4" key="1">
    <citation type="submission" date="2016-03" db="EMBL/GenBank/DDBJ databases">
        <authorList>
            <person name="Ploux O."/>
        </authorList>
    </citation>
    <scope>NUCLEOTIDE SEQUENCE [LARGE SCALE GENOMIC DNA]</scope>
    <source>
        <strain evidence="3 4">UAMH 11012</strain>
    </source>
</reference>